<evidence type="ECO:0000313" key="1">
    <source>
        <dbReference type="EMBL" id="EFQ05063.1"/>
    </source>
</evidence>
<organism evidence="1 2">
    <name type="scientific">Megasphaera micronuciformis F0359</name>
    <dbReference type="NCBI Taxonomy" id="706434"/>
    <lineage>
        <taxon>Bacteria</taxon>
        <taxon>Bacillati</taxon>
        <taxon>Bacillota</taxon>
        <taxon>Negativicutes</taxon>
        <taxon>Veillonellales</taxon>
        <taxon>Veillonellaceae</taxon>
        <taxon>Megasphaera</taxon>
    </lineage>
</organism>
<dbReference type="RefSeq" id="WP_006940865.1">
    <property type="nucleotide sequence ID" value="NZ_GL538177.1"/>
</dbReference>
<dbReference type="eggNOG" id="COG2071">
    <property type="taxonomic scope" value="Bacteria"/>
</dbReference>
<accession>E2Z9N7</accession>
<dbReference type="Gene3D" id="3.40.50.880">
    <property type="match status" value="1"/>
</dbReference>
<dbReference type="GO" id="GO:0033969">
    <property type="term" value="F:gamma-glutamyl-gamma-aminobutyrate hydrolase activity"/>
    <property type="evidence" value="ECO:0007669"/>
    <property type="project" value="TreeGrafter"/>
</dbReference>
<sequence length="245" mass="27557">MLRPLIGISGNCFDTRPDPLRSGVNDAYIRAVTDAGGTPFILPYTDDTEAVENMISHLDGLLLSGGQDIYPPRYGEDVLPKCGPLNPGNDRFDFLLLESAEKRKLPILAICRGLQVVNVFHGGNLYQDISYMPEESVAHNLKGNRDLPAHTIMIEAHSRLQDILKKTEWSVNSLHHQAVKEVGKGLVVTARAKDDVVEALELQDYPYLQAYQFHPEEMYASNYFAKQLFYDFIKESAKYMISPLK</sequence>
<dbReference type="InterPro" id="IPR044668">
    <property type="entry name" value="PuuD-like"/>
</dbReference>
<dbReference type="EMBL" id="AECS01000003">
    <property type="protein sequence ID" value="EFQ05063.1"/>
    <property type="molecule type" value="Genomic_DNA"/>
</dbReference>
<dbReference type="OrthoDB" id="9813383at2"/>
<dbReference type="PROSITE" id="PS51273">
    <property type="entry name" value="GATASE_TYPE_1"/>
    <property type="match status" value="1"/>
</dbReference>
<protein>
    <submittedName>
        <fullName evidence="1">Peptidase C26</fullName>
    </submittedName>
</protein>
<dbReference type="Pfam" id="PF07722">
    <property type="entry name" value="Peptidase_C26"/>
    <property type="match status" value="1"/>
</dbReference>
<dbReference type="STRING" id="706434.HMPREF9429_00141"/>
<dbReference type="AlphaFoldDB" id="E2Z9N7"/>
<proteinExistence type="predicted"/>
<dbReference type="GO" id="GO:0006598">
    <property type="term" value="P:polyamine catabolic process"/>
    <property type="evidence" value="ECO:0007669"/>
    <property type="project" value="TreeGrafter"/>
</dbReference>
<name>E2Z9N7_9FIRM</name>
<dbReference type="Proteomes" id="UP000003195">
    <property type="component" value="Unassembled WGS sequence"/>
</dbReference>
<evidence type="ECO:0000313" key="2">
    <source>
        <dbReference type="Proteomes" id="UP000003195"/>
    </source>
</evidence>
<dbReference type="PANTHER" id="PTHR43235:SF1">
    <property type="entry name" value="GLUTAMINE AMIDOTRANSFERASE PB2B2.05-RELATED"/>
    <property type="match status" value="1"/>
</dbReference>
<dbReference type="PANTHER" id="PTHR43235">
    <property type="entry name" value="GLUTAMINE AMIDOTRANSFERASE PB2B2.05-RELATED"/>
    <property type="match status" value="1"/>
</dbReference>
<dbReference type="HOGENOM" id="CLU_030756_2_1_9"/>
<dbReference type="InterPro" id="IPR029062">
    <property type="entry name" value="Class_I_gatase-like"/>
</dbReference>
<dbReference type="InterPro" id="IPR011697">
    <property type="entry name" value="Peptidase_C26"/>
</dbReference>
<dbReference type="GO" id="GO:0005829">
    <property type="term" value="C:cytosol"/>
    <property type="evidence" value="ECO:0007669"/>
    <property type="project" value="TreeGrafter"/>
</dbReference>
<gene>
    <name evidence="1" type="ORF">HMPREF9429_00141</name>
</gene>
<comment type="caution">
    <text evidence="1">The sequence shown here is derived from an EMBL/GenBank/DDBJ whole genome shotgun (WGS) entry which is preliminary data.</text>
</comment>
<dbReference type="SUPFAM" id="SSF52317">
    <property type="entry name" value="Class I glutamine amidotransferase-like"/>
    <property type="match status" value="1"/>
</dbReference>
<dbReference type="CDD" id="cd01745">
    <property type="entry name" value="GATase1_2"/>
    <property type="match status" value="1"/>
</dbReference>
<reference evidence="1 2" key="1">
    <citation type="submission" date="2010-08" db="EMBL/GenBank/DDBJ databases">
        <authorList>
            <person name="Weinstock G."/>
            <person name="Sodergren E."/>
            <person name="Clifton S."/>
            <person name="Fulton L."/>
            <person name="Fulton B."/>
            <person name="Courtney L."/>
            <person name="Fronick C."/>
            <person name="Harrison M."/>
            <person name="Strong C."/>
            <person name="Farmer C."/>
            <person name="Delahaunty K."/>
            <person name="Markovic C."/>
            <person name="Hall O."/>
            <person name="Minx P."/>
            <person name="Tomlinson C."/>
            <person name="Mitreva M."/>
            <person name="Hou S."/>
            <person name="Chen J."/>
            <person name="Wollam A."/>
            <person name="Pepin K.H."/>
            <person name="Johnson M."/>
            <person name="Bhonagiri V."/>
            <person name="Zhang X."/>
            <person name="Suruliraj S."/>
            <person name="Warren W."/>
            <person name="Chinwalla A."/>
            <person name="Mardis E.R."/>
            <person name="Wilson R.K."/>
        </authorList>
    </citation>
    <scope>NUCLEOTIDE SEQUENCE [LARGE SCALE GENOMIC DNA]</scope>
    <source>
        <strain evidence="1 2">F0359</strain>
    </source>
</reference>
<keyword evidence="2" id="KW-1185">Reference proteome</keyword>